<dbReference type="KEGG" id="vnx:VNE69_07173"/>
<protein>
    <submittedName>
        <fullName evidence="1">Uncharacterized protein</fullName>
    </submittedName>
</protein>
<reference evidence="1" key="1">
    <citation type="journal article" date="2024" name="BMC Genomics">
        <title>Functional annotation of a divergent genome using sequence and structure-based similarity.</title>
        <authorList>
            <person name="Svedberg D."/>
            <person name="Winiger R.R."/>
            <person name="Berg A."/>
            <person name="Sharma H."/>
            <person name="Tellgren-Roth C."/>
            <person name="Debrunner-Vossbrinck B.A."/>
            <person name="Vossbrinck C.R."/>
            <person name="Barandun J."/>
        </authorList>
    </citation>
    <scope>NUCLEOTIDE SEQUENCE</scope>
    <source>
        <strain evidence="1">Illinois isolate</strain>
    </source>
</reference>
<dbReference type="GeneID" id="90541929"/>
<name>A0AAX4JDM3_9MICR</name>
<keyword evidence="2" id="KW-1185">Reference proteome</keyword>
<organism evidence="1 2">
    <name type="scientific">Vairimorpha necatrix</name>
    <dbReference type="NCBI Taxonomy" id="6039"/>
    <lineage>
        <taxon>Eukaryota</taxon>
        <taxon>Fungi</taxon>
        <taxon>Fungi incertae sedis</taxon>
        <taxon>Microsporidia</taxon>
        <taxon>Nosematidae</taxon>
        <taxon>Vairimorpha</taxon>
    </lineage>
</organism>
<sequence length="127" mass="15448">MNYEQIKLVYEEINPQEISLYYKFPNPIHFNLLQNPENIKNIEIYKSTQKVEDFYLLPILEKILEMHNIENYDMKITYFEEMDSLFLFEIFVYFINKIFYTKCFVEKNEENVSVSVNGEVIFNTNII</sequence>
<dbReference type="AlphaFoldDB" id="A0AAX4JDM3"/>
<dbReference type="EMBL" id="CP142732">
    <property type="protein sequence ID" value="WUR04107.1"/>
    <property type="molecule type" value="Genomic_DNA"/>
</dbReference>
<dbReference type="Proteomes" id="UP001334084">
    <property type="component" value="Chromosome 7"/>
</dbReference>
<gene>
    <name evidence="1" type="ORF">VNE69_07173</name>
</gene>
<evidence type="ECO:0000313" key="2">
    <source>
        <dbReference type="Proteomes" id="UP001334084"/>
    </source>
</evidence>
<dbReference type="RefSeq" id="XP_065330252.1">
    <property type="nucleotide sequence ID" value="XM_065474180.1"/>
</dbReference>
<accession>A0AAX4JDM3</accession>
<proteinExistence type="predicted"/>
<evidence type="ECO:0000313" key="1">
    <source>
        <dbReference type="EMBL" id="WUR04107.1"/>
    </source>
</evidence>